<accession>A0A9W6CYX9</accession>
<organism evidence="2 3">
    <name type="scientific">Desulforhabdus amnigena</name>
    <dbReference type="NCBI Taxonomy" id="40218"/>
    <lineage>
        <taxon>Bacteria</taxon>
        <taxon>Pseudomonadati</taxon>
        <taxon>Thermodesulfobacteriota</taxon>
        <taxon>Syntrophobacteria</taxon>
        <taxon>Syntrophobacterales</taxon>
        <taxon>Syntrophobacteraceae</taxon>
        <taxon>Desulforhabdus</taxon>
    </lineage>
</organism>
<dbReference type="PANTHER" id="PTHR36573:SF1">
    <property type="entry name" value="INTERMEMBRANE PHOSPHOLIPID TRANSPORT SYSTEM BINDING PROTEIN MLAC"/>
    <property type="match status" value="1"/>
</dbReference>
<comment type="caution">
    <text evidence="2">The sequence shown here is derived from an EMBL/GenBank/DDBJ whole genome shotgun (WGS) entry which is preliminary data.</text>
</comment>
<keyword evidence="1" id="KW-0732">Signal</keyword>
<proteinExistence type="predicted"/>
<keyword evidence="3" id="KW-1185">Reference proteome</keyword>
<dbReference type="InterPro" id="IPR008869">
    <property type="entry name" value="MlaC/ttg2D"/>
</dbReference>
<evidence type="ECO:0000313" key="3">
    <source>
        <dbReference type="Proteomes" id="UP001144372"/>
    </source>
</evidence>
<reference evidence="2" key="1">
    <citation type="submission" date="2022-12" db="EMBL/GenBank/DDBJ databases">
        <title>Reference genome sequencing for broad-spectrum identification of bacterial and archaeal isolates by mass spectrometry.</title>
        <authorList>
            <person name="Sekiguchi Y."/>
            <person name="Tourlousse D.M."/>
        </authorList>
    </citation>
    <scope>NUCLEOTIDE SEQUENCE</scope>
    <source>
        <strain evidence="2">ASRB1</strain>
    </source>
</reference>
<name>A0A9W6CYX9_9BACT</name>
<dbReference type="Pfam" id="PF05494">
    <property type="entry name" value="MlaC"/>
    <property type="match status" value="1"/>
</dbReference>
<protein>
    <submittedName>
        <fullName evidence="2">Toluene tolerance protein</fullName>
    </submittedName>
</protein>
<dbReference type="RefSeq" id="WP_281791724.1">
    <property type="nucleotide sequence ID" value="NZ_BSDR01000001.1"/>
</dbReference>
<dbReference type="AlphaFoldDB" id="A0A9W6CYX9"/>
<sequence>MLRKFIFFLLGFTMFLGSVSFAEAGEAVDQLKQSIDKVLGILQDSRLNAPQMKQQRRDKIFQAVEERFDFGEMAKRSMSEYWPQLSPAEQKEFQEAFSHLLENSYISKVEKYSDEKVSYNEEKPKGSRYYLVSTTILSKGQSIPLDYSLYNVNGQWMVYDVNIEGVSLVTNYRSQFRELMRKEGFKGLMSKINEKLTKIEEG</sequence>
<evidence type="ECO:0000313" key="2">
    <source>
        <dbReference type="EMBL" id="GLI32670.1"/>
    </source>
</evidence>
<dbReference type="Proteomes" id="UP001144372">
    <property type="component" value="Unassembled WGS sequence"/>
</dbReference>
<dbReference type="PANTHER" id="PTHR36573">
    <property type="entry name" value="INTERMEMBRANE PHOSPHOLIPID TRANSPORT SYSTEM BINDING PROTEIN MLAC"/>
    <property type="match status" value="1"/>
</dbReference>
<feature type="chain" id="PRO_5040965085" evidence="1">
    <location>
        <begin position="25"/>
        <end position="202"/>
    </location>
</feature>
<gene>
    <name evidence="2" type="ORF">DAMNIGENAA_01030</name>
</gene>
<dbReference type="EMBL" id="BSDR01000001">
    <property type="protein sequence ID" value="GLI32670.1"/>
    <property type="molecule type" value="Genomic_DNA"/>
</dbReference>
<dbReference type="InterPro" id="IPR042245">
    <property type="entry name" value="Tgt2/MlaC_sf"/>
</dbReference>
<dbReference type="Gene3D" id="3.10.450.710">
    <property type="entry name" value="Tgt2/MlaC"/>
    <property type="match status" value="1"/>
</dbReference>
<feature type="signal peptide" evidence="1">
    <location>
        <begin position="1"/>
        <end position="24"/>
    </location>
</feature>
<dbReference type="PIRSF" id="PIRSF004649">
    <property type="entry name" value="MlaC"/>
    <property type="match status" value="1"/>
</dbReference>
<evidence type="ECO:0000256" key="1">
    <source>
        <dbReference type="SAM" id="SignalP"/>
    </source>
</evidence>